<keyword evidence="3" id="KW-1185">Reference proteome</keyword>
<name>M2QBX4_CERS8</name>
<gene>
    <name evidence="2" type="ORF">CERSUDRAFT_75997</name>
</gene>
<sequence>MNGGRNGIVVLMIAELKVDLTYLRGWSATYACTVMKRNGVEPVIDPSVGTGKLKGAMGGAVPFFMCEGDVGAVGEELMWLLLVEGWPYQVVGDVERAKFSVRSEVLHGSQAAPVNRSSLGEKSVNGSVDVVGAFFNGYAGGPRKDRSRGERLKVGHHSDQMGSERSARLSEKSSSSEIEKSLEGSQSVVVGTQQ</sequence>
<evidence type="ECO:0000313" key="2">
    <source>
        <dbReference type="EMBL" id="EMD34473.1"/>
    </source>
</evidence>
<protein>
    <submittedName>
        <fullName evidence="2">Uncharacterized protein</fullName>
    </submittedName>
</protein>
<dbReference type="EMBL" id="KB445803">
    <property type="protein sequence ID" value="EMD34473.1"/>
    <property type="molecule type" value="Genomic_DNA"/>
</dbReference>
<dbReference type="HOGENOM" id="CLU_1402261_0_0_1"/>
<reference evidence="2 3" key="1">
    <citation type="journal article" date="2012" name="Proc. Natl. Acad. Sci. U.S.A.">
        <title>Comparative genomics of Ceriporiopsis subvermispora and Phanerochaete chrysosporium provide insight into selective ligninolysis.</title>
        <authorList>
            <person name="Fernandez-Fueyo E."/>
            <person name="Ruiz-Duenas F.J."/>
            <person name="Ferreira P."/>
            <person name="Floudas D."/>
            <person name="Hibbett D.S."/>
            <person name="Canessa P."/>
            <person name="Larrondo L.F."/>
            <person name="James T.Y."/>
            <person name="Seelenfreund D."/>
            <person name="Lobos S."/>
            <person name="Polanco R."/>
            <person name="Tello M."/>
            <person name="Honda Y."/>
            <person name="Watanabe T."/>
            <person name="Watanabe T."/>
            <person name="Ryu J.S."/>
            <person name="Kubicek C.P."/>
            <person name="Schmoll M."/>
            <person name="Gaskell J."/>
            <person name="Hammel K.E."/>
            <person name="St John F.J."/>
            <person name="Vanden Wymelenberg A."/>
            <person name="Sabat G."/>
            <person name="Splinter BonDurant S."/>
            <person name="Syed K."/>
            <person name="Yadav J.S."/>
            <person name="Doddapaneni H."/>
            <person name="Subramanian V."/>
            <person name="Lavin J.L."/>
            <person name="Oguiza J.A."/>
            <person name="Perez G."/>
            <person name="Pisabarro A.G."/>
            <person name="Ramirez L."/>
            <person name="Santoyo F."/>
            <person name="Master E."/>
            <person name="Coutinho P.M."/>
            <person name="Henrissat B."/>
            <person name="Lombard V."/>
            <person name="Magnuson J.K."/>
            <person name="Kuees U."/>
            <person name="Hori C."/>
            <person name="Igarashi K."/>
            <person name="Samejima M."/>
            <person name="Held B.W."/>
            <person name="Barry K.W."/>
            <person name="LaButti K.M."/>
            <person name="Lapidus A."/>
            <person name="Lindquist E.A."/>
            <person name="Lucas S.M."/>
            <person name="Riley R."/>
            <person name="Salamov A.A."/>
            <person name="Hoffmeister D."/>
            <person name="Schwenk D."/>
            <person name="Hadar Y."/>
            <person name="Yarden O."/>
            <person name="de Vries R.P."/>
            <person name="Wiebenga A."/>
            <person name="Stenlid J."/>
            <person name="Eastwood D."/>
            <person name="Grigoriev I.V."/>
            <person name="Berka R.M."/>
            <person name="Blanchette R.A."/>
            <person name="Kersten P."/>
            <person name="Martinez A.T."/>
            <person name="Vicuna R."/>
            <person name="Cullen D."/>
        </authorList>
    </citation>
    <scope>NUCLEOTIDE SEQUENCE [LARGE SCALE GENOMIC DNA]</scope>
    <source>
        <strain evidence="2 3">B</strain>
    </source>
</reference>
<accession>M2QBX4</accession>
<feature type="compositionally biased region" description="Basic and acidic residues" evidence="1">
    <location>
        <begin position="142"/>
        <end position="159"/>
    </location>
</feature>
<feature type="region of interest" description="Disordered" evidence="1">
    <location>
        <begin position="142"/>
        <end position="194"/>
    </location>
</feature>
<dbReference type="Proteomes" id="UP000016930">
    <property type="component" value="Unassembled WGS sequence"/>
</dbReference>
<proteinExistence type="predicted"/>
<organism evidence="2 3">
    <name type="scientific">Ceriporiopsis subvermispora (strain B)</name>
    <name type="common">White-rot fungus</name>
    <name type="synonym">Gelatoporia subvermispora</name>
    <dbReference type="NCBI Taxonomy" id="914234"/>
    <lineage>
        <taxon>Eukaryota</taxon>
        <taxon>Fungi</taxon>
        <taxon>Dikarya</taxon>
        <taxon>Basidiomycota</taxon>
        <taxon>Agaricomycotina</taxon>
        <taxon>Agaricomycetes</taxon>
        <taxon>Polyporales</taxon>
        <taxon>Gelatoporiaceae</taxon>
        <taxon>Gelatoporia</taxon>
    </lineage>
</organism>
<evidence type="ECO:0000313" key="3">
    <source>
        <dbReference type="Proteomes" id="UP000016930"/>
    </source>
</evidence>
<evidence type="ECO:0000256" key="1">
    <source>
        <dbReference type="SAM" id="MobiDB-lite"/>
    </source>
</evidence>
<dbReference type="AlphaFoldDB" id="M2QBX4"/>